<evidence type="ECO:0000313" key="1">
    <source>
        <dbReference type="EMBL" id="KIJ58196.1"/>
    </source>
</evidence>
<dbReference type="AlphaFoldDB" id="A0A0C9W6A1"/>
<keyword evidence="2" id="KW-1185">Reference proteome</keyword>
<sequence>MGFNREGGINLNLGYYQTKNHDSEPQKAYIAWYFIIAHELAHNNTLFHDENHALLCAGLSEKFLPQLMRLPEVRIED</sequence>
<gene>
    <name evidence="1" type="ORF">HYDPIDRAFT_119824</name>
</gene>
<evidence type="ECO:0008006" key="3">
    <source>
        <dbReference type="Google" id="ProtNLM"/>
    </source>
</evidence>
<dbReference type="Proteomes" id="UP000053820">
    <property type="component" value="Unassembled WGS sequence"/>
</dbReference>
<dbReference type="HOGENOM" id="CLU_2677748_0_0_1"/>
<dbReference type="EMBL" id="KN839971">
    <property type="protein sequence ID" value="KIJ58196.1"/>
    <property type="molecule type" value="Genomic_DNA"/>
</dbReference>
<proteinExistence type="predicted"/>
<organism evidence="1 2">
    <name type="scientific">Hydnomerulius pinastri MD-312</name>
    <dbReference type="NCBI Taxonomy" id="994086"/>
    <lineage>
        <taxon>Eukaryota</taxon>
        <taxon>Fungi</taxon>
        <taxon>Dikarya</taxon>
        <taxon>Basidiomycota</taxon>
        <taxon>Agaricomycotina</taxon>
        <taxon>Agaricomycetes</taxon>
        <taxon>Agaricomycetidae</taxon>
        <taxon>Boletales</taxon>
        <taxon>Boletales incertae sedis</taxon>
        <taxon>Leucogyrophana</taxon>
    </lineage>
</organism>
<name>A0A0C9W6A1_9AGAM</name>
<evidence type="ECO:0000313" key="2">
    <source>
        <dbReference type="Proteomes" id="UP000053820"/>
    </source>
</evidence>
<reference evidence="1 2" key="1">
    <citation type="submission" date="2014-04" db="EMBL/GenBank/DDBJ databases">
        <title>Evolutionary Origins and Diversification of the Mycorrhizal Mutualists.</title>
        <authorList>
            <consortium name="DOE Joint Genome Institute"/>
            <consortium name="Mycorrhizal Genomics Consortium"/>
            <person name="Kohler A."/>
            <person name="Kuo A."/>
            <person name="Nagy L.G."/>
            <person name="Floudas D."/>
            <person name="Copeland A."/>
            <person name="Barry K.W."/>
            <person name="Cichocki N."/>
            <person name="Veneault-Fourrey C."/>
            <person name="LaButti K."/>
            <person name="Lindquist E.A."/>
            <person name="Lipzen A."/>
            <person name="Lundell T."/>
            <person name="Morin E."/>
            <person name="Murat C."/>
            <person name="Riley R."/>
            <person name="Ohm R."/>
            <person name="Sun H."/>
            <person name="Tunlid A."/>
            <person name="Henrissat B."/>
            <person name="Grigoriev I.V."/>
            <person name="Hibbett D.S."/>
            <person name="Martin F."/>
        </authorList>
    </citation>
    <scope>NUCLEOTIDE SEQUENCE [LARGE SCALE GENOMIC DNA]</scope>
    <source>
        <strain evidence="1 2">MD-312</strain>
    </source>
</reference>
<dbReference type="OrthoDB" id="10031156at2759"/>
<accession>A0A0C9W6A1</accession>
<protein>
    <recommendedName>
        <fullName evidence="3">WLM domain-containing protein</fullName>
    </recommendedName>
</protein>